<reference evidence="2 3" key="1">
    <citation type="submission" date="2019-03" db="EMBL/GenBank/DDBJ databases">
        <title>Single cell metagenomics reveals metabolic interactions within the superorganism composed of flagellate Streblomastix strix and complex community of Bacteroidetes bacteria on its surface.</title>
        <authorList>
            <person name="Treitli S.C."/>
            <person name="Kolisko M."/>
            <person name="Husnik F."/>
            <person name="Keeling P."/>
            <person name="Hampl V."/>
        </authorList>
    </citation>
    <scope>NUCLEOTIDE SEQUENCE [LARGE SCALE GENOMIC DNA]</scope>
    <source>
        <strain evidence="2">ST1C</strain>
    </source>
</reference>
<evidence type="ECO:0000313" key="2">
    <source>
        <dbReference type="EMBL" id="KAA6370244.1"/>
    </source>
</evidence>
<gene>
    <name evidence="2" type="ORF">EZS28_034230</name>
</gene>
<comment type="caution">
    <text evidence="2">The sequence shown here is derived from an EMBL/GenBank/DDBJ whole genome shotgun (WGS) entry which is preliminary data.</text>
</comment>
<dbReference type="AlphaFoldDB" id="A0A5J4UJ59"/>
<protein>
    <submittedName>
        <fullName evidence="2">Uncharacterized protein</fullName>
    </submittedName>
</protein>
<evidence type="ECO:0000256" key="1">
    <source>
        <dbReference type="SAM" id="Phobius"/>
    </source>
</evidence>
<name>A0A5J4UJ59_9EUKA</name>
<feature type="transmembrane region" description="Helical" evidence="1">
    <location>
        <begin position="252"/>
        <end position="271"/>
    </location>
</feature>
<sequence>MFDFTAEAFWQLGKVTFGGLLYAICVVIIMNITINSTSVKRTNQNLSLMANSAAVAVPSVTVMVSVISLVKIKFTNTAESGYIAVQKTAIVQKGMLAIAIGVVVIATIITAVTKLIASTISEVYYSVNSLSFQEKQSITSYWAKQITVGMPLYSNYYVSSFLEITSTITTTIITTTGAPTSAAAQSTAQPNQASSAQMNQASVESTGADLLGIIDLDLTISNCQKSLEMIIGALVVWRGVSCLGRLGSGSGVVCLIGAVVWWSVGLGAYYLV</sequence>
<accession>A0A5J4UJ59</accession>
<evidence type="ECO:0000313" key="3">
    <source>
        <dbReference type="Proteomes" id="UP000324800"/>
    </source>
</evidence>
<feature type="transmembrane region" description="Helical" evidence="1">
    <location>
        <begin position="12"/>
        <end position="34"/>
    </location>
</feature>
<dbReference type="Proteomes" id="UP000324800">
    <property type="component" value="Unassembled WGS sequence"/>
</dbReference>
<proteinExistence type="predicted"/>
<feature type="transmembrane region" description="Helical" evidence="1">
    <location>
        <begin position="90"/>
        <end position="112"/>
    </location>
</feature>
<keyword evidence="1" id="KW-1133">Transmembrane helix</keyword>
<feature type="transmembrane region" description="Helical" evidence="1">
    <location>
        <begin position="46"/>
        <end position="70"/>
    </location>
</feature>
<organism evidence="2 3">
    <name type="scientific">Streblomastix strix</name>
    <dbReference type="NCBI Taxonomy" id="222440"/>
    <lineage>
        <taxon>Eukaryota</taxon>
        <taxon>Metamonada</taxon>
        <taxon>Preaxostyla</taxon>
        <taxon>Oxymonadida</taxon>
        <taxon>Streblomastigidae</taxon>
        <taxon>Streblomastix</taxon>
    </lineage>
</organism>
<keyword evidence="1" id="KW-0812">Transmembrane</keyword>
<dbReference type="EMBL" id="SNRW01015576">
    <property type="protein sequence ID" value="KAA6370244.1"/>
    <property type="molecule type" value="Genomic_DNA"/>
</dbReference>
<keyword evidence="1" id="KW-0472">Membrane</keyword>